<dbReference type="EMBL" id="AAQJ02000001">
    <property type="protein sequence ID" value="EDP46532.1"/>
    <property type="molecule type" value="Genomic_DNA"/>
</dbReference>
<reference evidence="1" key="2">
    <citation type="submission" date="2007-10" db="EMBL/GenBank/DDBJ databases">
        <authorList>
            <person name="Myers G.S."/>
        </authorList>
    </citation>
    <scope>NUCLEOTIDE SEQUENCE [LARGE SCALE GENOMIC DNA]</scope>
</reference>
<sequence>MTLMIKKLKNFLALKNNNALIETDGSEESCIGHFCLLNN</sequence>
<organism evidence="1 2">
    <name type="scientific">Rickettsiella grylli</name>
    <dbReference type="NCBI Taxonomy" id="59196"/>
    <lineage>
        <taxon>Bacteria</taxon>
        <taxon>Pseudomonadati</taxon>
        <taxon>Pseudomonadota</taxon>
        <taxon>Gammaproteobacteria</taxon>
        <taxon>Legionellales</taxon>
        <taxon>Coxiellaceae</taxon>
        <taxon>Rickettsiella</taxon>
    </lineage>
</organism>
<accession>A8PLM3</accession>
<dbReference type="AlphaFoldDB" id="A8PLM3"/>
<evidence type="ECO:0000313" key="1">
    <source>
        <dbReference type="EMBL" id="EDP46532.1"/>
    </source>
</evidence>
<comment type="caution">
    <text evidence="1">The sequence shown here is derived from an EMBL/GenBank/DDBJ whole genome shotgun (WGS) entry which is preliminary data.</text>
</comment>
<protein>
    <submittedName>
        <fullName evidence="1">Uncharacterized protein</fullName>
    </submittedName>
</protein>
<dbReference type="Proteomes" id="UP000054075">
    <property type="component" value="Unassembled WGS sequence"/>
</dbReference>
<name>A8PLM3_9COXI</name>
<reference evidence="1" key="1">
    <citation type="submission" date="2006-04" db="EMBL/GenBank/DDBJ databases">
        <authorList>
            <person name="Seshadri R."/>
            <person name="Federici B.A."/>
        </authorList>
    </citation>
    <scope>NUCLEOTIDE SEQUENCE [LARGE SCALE GENOMIC DNA]</scope>
</reference>
<proteinExistence type="predicted"/>
<keyword evidence="2" id="KW-1185">Reference proteome</keyword>
<evidence type="ECO:0000313" key="2">
    <source>
        <dbReference type="Proteomes" id="UP000054075"/>
    </source>
</evidence>
<gene>
    <name evidence="1" type="ORF">RICGR_0475</name>
</gene>